<dbReference type="Proteomes" id="UP001231518">
    <property type="component" value="Chromosome 22"/>
</dbReference>
<evidence type="ECO:0000313" key="2">
    <source>
        <dbReference type="EMBL" id="KAJ8709048.1"/>
    </source>
</evidence>
<gene>
    <name evidence="3" type="ORF">PYW07_008218</name>
    <name evidence="2" type="ORF">PYW07_008874</name>
</gene>
<accession>A0AAD7YBC5</accession>
<keyword evidence="4" id="KW-1185">Reference proteome</keyword>
<feature type="compositionally biased region" description="Acidic residues" evidence="1">
    <location>
        <begin position="83"/>
        <end position="102"/>
    </location>
</feature>
<reference evidence="2" key="1">
    <citation type="submission" date="2023-03" db="EMBL/GenBank/DDBJ databases">
        <title>Chromosome-level genomes of two armyworms, Mythimna separata and Mythimna loreyi, provide insights into the biosynthesis and reception of sex pheromones.</title>
        <authorList>
            <person name="Zhao H."/>
        </authorList>
    </citation>
    <scope>NUCLEOTIDE SEQUENCE</scope>
    <source>
        <strain evidence="2">BeijingLab</strain>
        <tissue evidence="2">Pupa</tissue>
    </source>
</reference>
<evidence type="ECO:0000256" key="1">
    <source>
        <dbReference type="SAM" id="MobiDB-lite"/>
    </source>
</evidence>
<dbReference type="Proteomes" id="UP001231518">
    <property type="component" value="Chromosome 21"/>
</dbReference>
<feature type="region of interest" description="Disordered" evidence="1">
    <location>
        <begin position="71"/>
        <end position="111"/>
    </location>
</feature>
<evidence type="ECO:0000313" key="4">
    <source>
        <dbReference type="Proteomes" id="UP001231518"/>
    </source>
</evidence>
<name>A0AAD7YBC5_MYTSE</name>
<proteinExistence type="predicted"/>
<protein>
    <submittedName>
        <fullName evidence="2">Uncharacterized protein</fullName>
    </submittedName>
</protein>
<dbReference type="EMBL" id="JARGEI010000024">
    <property type="protein sequence ID" value="KAJ8709048.1"/>
    <property type="molecule type" value="Genomic_DNA"/>
</dbReference>
<dbReference type="EMBL" id="JARGEI010000022">
    <property type="protein sequence ID" value="KAJ8710976.1"/>
    <property type="molecule type" value="Genomic_DNA"/>
</dbReference>
<dbReference type="AlphaFoldDB" id="A0AAD7YBC5"/>
<sequence>MEKALLPIGLLSEEAAEARNKHFRMYRYNFARKFSRIDCNADVMNRLLLSSDPLLTSLRLKPKKRMESLSKEAIAILLPPSPESEDDSDSECGTEEVGESDDEPWHSSSSN</sequence>
<organism evidence="2 4">
    <name type="scientific">Mythimna separata</name>
    <name type="common">Oriental armyworm</name>
    <name type="synonym">Pseudaletia separata</name>
    <dbReference type="NCBI Taxonomy" id="271217"/>
    <lineage>
        <taxon>Eukaryota</taxon>
        <taxon>Metazoa</taxon>
        <taxon>Ecdysozoa</taxon>
        <taxon>Arthropoda</taxon>
        <taxon>Hexapoda</taxon>
        <taxon>Insecta</taxon>
        <taxon>Pterygota</taxon>
        <taxon>Neoptera</taxon>
        <taxon>Endopterygota</taxon>
        <taxon>Lepidoptera</taxon>
        <taxon>Glossata</taxon>
        <taxon>Ditrysia</taxon>
        <taxon>Noctuoidea</taxon>
        <taxon>Noctuidae</taxon>
        <taxon>Noctuinae</taxon>
        <taxon>Hadenini</taxon>
        <taxon>Mythimna</taxon>
    </lineage>
</organism>
<evidence type="ECO:0000313" key="3">
    <source>
        <dbReference type="EMBL" id="KAJ8710976.1"/>
    </source>
</evidence>
<comment type="caution">
    <text evidence="2">The sequence shown here is derived from an EMBL/GenBank/DDBJ whole genome shotgun (WGS) entry which is preliminary data.</text>
</comment>